<evidence type="ECO:0000313" key="2">
    <source>
        <dbReference type="EMBL" id="MDT8901154.1"/>
    </source>
</evidence>
<reference evidence="2 3" key="1">
    <citation type="submission" date="2023-07" db="EMBL/GenBank/DDBJ databases">
        <title>The novel representative of Negativicutes class, Anaeroselena agilis gen. nov. sp. nov.</title>
        <authorList>
            <person name="Prokofeva M.I."/>
            <person name="Elcheninov A.G."/>
            <person name="Klyukina A."/>
            <person name="Kublanov I.V."/>
            <person name="Frolov E.N."/>
            <person name="Podosokorskaya O.A."/>
        </authorList>
    </citation>
    <scope>NUCLEOTIDE SEQUENCE [LARGE SCALE GENOMIC DNA]</scope>
    <source>
        <strain evidence="2 3">4137-cl</strain>
    </source>
</reference>
<evidence type="ECO:0000259" key="1">
    <source>
        <dbReference type="PROSITE" id="PS50164"/>
    </source>
</evidence>
<dbReference type="PROSITE" id="PS50164">
    <property type="entry name" value="GIY_YIG"/>
    <property type="match status" value="1"/>
</dbReference>
<dbReference type="CDD" id="cd00719">
    <property type="entry name" value="GIY-YIG_SF"/>
    <property type="match status" value="1"/>
</dbReference>
<proteinExistence type="predicted"/>
<dbReference type="InterPro" id="IPR035901">
    <property type="entry name" value="GIY-YIG_endonuc_sf"/>
</dbReference>
<keyword evidence="3" id="KW-1185">Reference proteome</keyword>
<name>A0ABU3NWE9_9FIRM</name>
<dbReference type="SUPFAM" id="SSF82771">
    <property type="entry name" value="GIY-YIG endonuclease"/>
    <property type="match status" value="1"/>
</dbReference>
<organism evidence="2 3">
    <name type="scientific">Anaeroselena agilis</name>
    <dbReference type="NCBI Taxonomy" id="3063788"/>
    <lineage>
        <taxon>Bacteria</taxon>
        <taxon>Bacillati</taxon>
        <taxon>Bacillota</taxon>
        <taxon>Negativicutes</taxon>
        <taxon>Acetonemataceae</taxon>
        <taxon>Anaeroselena</taxon>
    </lineage>
</organism>
<accession>A0ABU3NWE9</accession>
<dbReference type="Proteomes" id="UP001254848">
    <property type="component" value="Unassembled WGS sequence"/>
</dbReference>
<dbReference type="InterPro" id="IPR000305">
    <property type="entry name" value="GIY-YIG_endonuc"/>
</dbReference>
<comment type="caution">
    <text evidence="2">The sequence shown here is derived from an EMBL/GenBank/DDBJ whole genome shotgun (WGS) entry which is preliminary data.</text>
</comment>
<protein>
    <submittedName>
        <fullName evidence="2">GIY-YIG nuclease family protein</fullName>
    </submittedName>
</protein>
<dbReference type="EMBL" id="JAUOZS010000001">
    <property type="protein sequence ID" value="MDT8901154.1"/>
    <property type="molecule type" value="Genomic_DNA"/>
</dbReference>
<sequence>MEKSELLALSRPIVKEDLLQSIIYFLFKGDEVVYVGQSKHGVSRVFAHIHQSPGDYKKSFDRFTITPCEESELNNLEAFYVLKFKPKYNKVFPKSDKYVNAFHYLQKSEIDKMIAAGCDYVRIEPGVYMSITDLEHYYAQIKAV</sequence>
<dbReference type="RefSeq" id="WP_413779678.1">
    <property type="nucleotide sequence ID" value="NZ_JAUOZS010000001.1"/>
</dbReference>
<feature type="domain" description="GIY-YIG" evidence="1">
    <location>
        <begin position="19"/>
        <end position="90"/>
    </location>
</feature>
<gene>
    <name evidence="2" type="ORF">Q4T40_07885</name>
</gene>
<evidence type="ECO:0000313" key="3">
    <source>
        <dbReference type="Proteomes" id="UP001254848"/>
    </source>
</evidence>